<sequence>MAEPWYQAPETRRENSMDLRRRIQVIGVLVLMALTLVLVVYTLMTTP</sequence>
<keyword evidence="1" id="KW-1133">Transmembrane helix</keyword>
<dbReference type="RefSeq" id="WP_165761595.1">
    <property type="nucleotide sequence ID" value="NZ_MVID01000012.1"/>
</dbReference>
<evidence type="ECO:0000256" key="1">
    <source>
        <dbReference type="SAM" id="Phobius"/>
    </source>
</evidence>
<gene>
    <name evidence="2" type="ORF">MPP7335_05479</name>
</gene>
<reference evidence="2 3" key="1">
    <citation type="submission" date="2018-05" db="EMBL/GenBank/DDBJ databases">
        <authorList>
            <consortium name="IHU Genomes"/>
        </authorList>
    </citation>
    <scope>NUCLEOTIDE SEQUENCE [LARGE SCALE GENOMIC DNA]</scope>
    <source>
        <strain evidence="2 3">P7335</strain>
    </source>
</reference>
<accession>A0A375YR70</accession>
<feature type="transmembrane region" description="Helical" evidence="1">
    <location>
        <begin position="23"/>
        <end position="44"/>
    </location>
</feature>
<dbReference type="Proteomes" id="UP000252008">
    <property type="component" value="Unassembled WGS sequence"/>
</dbReference>
<protein>
    <submittedName>
        <fullName evidence="2">Uncharacterized protein</fullName>
    </submittedName>
</protein>
<dbReference type="AlphaFoldDB" id="A0A375YR70"/>
<keyword evidence="1" id="KW-0472">Membrane</keyword>
<proteinExistence type="predicted"/>
<organism evidence="2 3">
    <name type="scientific">Mycolicibacterium parafortuitum</name>
    <name type="common">Mycobacterium parafortuitum</name>
    <dbReference type="NCBI Taxonomy" id="39692"/>
    <lineage>
        <taxon>Bacteria</taxon>
        <taxon>Bacillati</taxon>
        <taxon>Actinomycetota</taxon>
        <taxon>Actinomycetes</taxon>
        <taxon>Mycobacteriales</taxon>
        <taxon>Mycobacteriaceae</taxon>
        <taxon>Mycolicibacterium</taxon>
    </lineage>
</organism>
<keyword evidence="3" id="KW-1185">Reference proteome</keyword>
<name>A0A375YR70_MYCPF</name>
<evidence type="ECO:0000313" key="2">
    <source>
        <dbReference type="EMBL" id="SRX83697.1"/>
    </source>
</evidence>
<dbReference type="EMBL" id="UEGS01000001">
    <property type="protein sequence ID" value="SRX83697.1"/>
    <property type="molecule type" value="Genomic_DNA"/>
</dbReference>
<keyword evidence="1" id="KW-0812">Transmembrane</keyword>
<evidence type="ECO:0000313" key="3">
    <source>
        <dbReference type="Proteomes" id="UP000252008"/>
    </source>
</evidence>